<gene>
    <name evidence="16" type="ORF">Pmani_012375</name>
</gene>
<evidence type="ECO:0000256" key="8">
    <source>
        <dbReference type="ARBA" id="ARBA00023157"/>
    </source>
</evidence>
<sequence length="465" mass="51517">MIGYVTSLLALLAISIGGVASQHQQEVVCYLGSWAVYRPGVGKFSIENIDPTLCTTLIYAFVGLNETTNTIKSLDPEYDINKKALERFVNMKSLNPRLKVLVAVGGWTEGSTKYSVMSSAASSRKTFIESVVAFLKKHRFDGLDLDWEYPANRGGVPADKENFVSLVKELHREFEKHDWMLTAALGAGKSTVDSAYDIEKLAKYLDFLHIMAYDYHGKWDGRTGHNAPLYAREDETDDEKTLNVDATIKMYLDSGAPANKLVLGVGLYGRTFLLTDPNNPGISAPANTASAFAGPYTREDGFLGYNEICEKQTMEAGAWQIVWQRSHQVPYMFRDNMWVGYDDDISITVKVTYAQKLGLAGIMVWSIDTDDFTGDCSPKKIKYPLLRAINHGLSTHSDKRPHPSLDEDDLTVVDLDVDNDLDDNRYNTDDTRTSRVGGDGGGTVSVTPTLLSILLAFIFTAVLSH</sequence>
<keyword evidence="6 12" id="KW-0378">Hydrolase</keyword>
<dbReference type="GO" id="GO:0008061">
    <property type="term" value="F:chitin binding"/>
    <property type="evidence" value="ECO:0007669"/>
    <property type="project" value="UniProtKB-KW"/>
</dbReference>
<dbReference type="InterPro" id="IPR029070">
    <property type="entry name" value="Chitinase_insertion_sf"/>
</dbReference>
<keyword evidence="8" id="KW-1015">Disulfide bond</keyword>
<dbReference type="PROSITE" id="PS01095">
    <property type="entry name" value="GH18_1"/>
    <property type="match status" value="1"/>
</dbReference>
<evidence type="ECO:0000256" key="7">
    <source>
        <dbReference type="ARBA" id="ARBA00023024"/>
    </source>
</evidence>
<dbReference type="InterPro" id="IPR011583">
    <property type="entry name" value="Chitinase_II/V-like_cat"/>
</dbReference>
<evidence type="ECO:0000313" key="17">
    <source>
        <dbReference type="Proteomes" id="UP001292094"/>
    </source>
</evidence>
<dbReference type="PANTHER" id="PTHR11177:SF403">
    <property type="entry name" value="CHITINASE 2-RELATED"/>
    <property type="match status" value="1"/>
</dbReference>
<organism evidence="16 17">
    <name type="scientific">Petrolisthes manimaculis</name>
    <dbReference type="NCBI Taxonomy" id="1843537"/>
    <lineage>
        <taxon>Eukaryota</taxon>
        <taxon>Metazoa</taxon>
        <taxon>Ecdysozoa</taxon>
        <taxon>Arthropoda</taxon>
        <taxon>Crustacea</taxon>
        <taxon>Multicrustacea</taxon>
        <taxon>Malacostraca</taxon>
        <taxon>Eumalacostraca</taxon>
        <taxon>Eucarida</taxon>
        <taxon>Decapoda</taxon>
        <taxon>Pleocyemata</taxon>
        <taxon>Anomura</taxon>
        <taxon>Galatheoidea</taxon>
        <taxon>Porcellanidae</taxon>
        <taxon>Petrolisthes</taxon>
    </lineage>
</organism>
<evidence type="ECO:0000256" key="12">
    <source>
        <dbReference type="RuleBase" id="RU000489"/>
    </source>
</evidence>
<keyword evidence="4" id="KW-0147">Chitin-binding</keyword>
<evidence type="ECO:0000256" key="1">
    <source>
        <dbReference type="ARBA" id="ARBA00000822"/>
    </source>
</evidence>
<dbReference type="InterPro" id="IPR017853">
    <property type="entry name" value="GH"/>
</dbReference>
<evidence type="ECO:0000313" key="16">
    <source>
        <dbReference type="EMBL" id="KAK4316473.1"/>
    </source>
</evidence>
<evidence type="ECO:0000256" key="9">
    <source>
        <dbReference type="ARBA" id="ARBA00023277"/>
    </source>
</evidence>
<keyword evidence="13" id="KW-0472">Membrane</keyword>
<feature type="transmembrane region" description="Helical" evidence="13">
    <location>
        <begin position="442"/>
        <end position="463"/>
    </location>
</feature>
<dbReference type="Proteomes" id="UP001292094">
    <property type="component" value="Unassembled WGS sequence"/>
</dbReference>
<proteinExistence type="inferred from homology"/>
<evidence type="ECO:0000256" key="11">
    <source>
        <dbReference type="ARBA" id="ARBA00023326"/>
    </source>
</evidence>
<keyword evidence="5 14" id="KW-0732">Signal</keyword>
<evidence type="ECO:0000256" key="6">
    <source>
        <dbReference type="ARBA" id="ARBA00022801"/>
    </source>
</evidence>
<keyword evidence="13" id="KW-0812">Transmembrane</keyword>
<evidence type="ECO:0000256" key="13">
    <source>
        <dbReference type="SAM" id="Phobius"/>
    </source>
</evidence>
<evidence type="ECO:0000256" key="4">
    <source>
        <dbReference type="ARBA" id="ARBA00022669"/>
    </source>
</evidence>
<reference evidence="16" key="1">
    <citation type="submission" date="2023-11" db="EMBL/GenBank/DDBJ databases">
        <title>Genome assemblies of two species of porcelain crab, Petrolisthes cinctipes and Petrolisthes manimaculis (Anomura: Porcellanidae).</title>
        <authorList>
            <person name="Angst P."/>
        </authorList>
    </citation>
    <scope>NUCLEOTIDE SEQUENCE</scope>
    <source>
        <strain evidence="16">PB745_02</strain>
        <tissue evidence="16">Gill</tissue>
    </source>
</reference>
<feature type="domain" description="GH18" evidence="15">
    <location>
        <begin position="25"/>
        <end position="396"/>
    </location>
</feature>
<dbReference type="InterPro" id="IPR050314">
    <property type="entry name" value="Glycosyl_Hydrlase_18"/>
</dbReference>
<feature type="signal peptide" evidence="14">
    <location>
        <begin position="1"/>
        <end position="21"/>
    </location>
</feature>
<dbReference type="EC" id="3.2.1.14" evidence="3"/>
<dbReference type="PROSITE" id="PS51910">
    <property type="entry name" value="GH18_2"/>
    <property type="match status" value="1"/>
</dbReference>
<dbReference type="SUPFAM" id="SSF54556">
    <property type="entry name" value="Chitinase insertion domain"/>
    <property type="match status" value="1"/>
</dbReference>
<accession>A0AAE1UAB9</accession>
<dbReference type="GO" id="GO:0005576">
    <property type="term" value="C:extracellular region"/>
    <property type="evidence" value="ECO:0007669"/>
    <property type="project" value="TreeGrafter"/>
</dbReference>
<evidence type="ECO:0000259" key="15">
    <source>
        <dbReference type="PROSITE" id="PS51910"/>
    </source>
</evidence>
<dbReference type="FunFam" id="3.10.50.10:FF:000004">
    <property type="entry name" value="Chitinase 5"/>
    <property type="match status" value="1"/>
</dbReference>
<dbReference type="Gene3D" id="3.10.50.10">
    <property type="match status" value="1"/>
</dbReference>
<evidence type="ECO:0000256" key="5">
    <source>
        <dbReference type="ARBA" id="ARBA00022729"/>
    </source>
</evidence>
<keyword evidence="7" id="KW-0146">Chitin degradation</keyword>
<dbReference type="GO" id="GO:0000272">
    <property type="term" value="P:polysaccharide catabolic process"/>
    <property type="evidence" value="ECO:0007669"/>
    <property type="project" value="UniProtKB-KW"/>
</dbReference>
<feature type="chain" id="PRO_5041898158" description="chitinase" evidence="14">
    <location>
        <begin position="22"/>
        <end position="465"/>
    </location>
</feature>
<dbReference type="InterPro" id="IPR001579">
    <property type="entry name" value="Glyco_hydro_18_chit_AS"/>
</dbReference>
<dbReference type="Gene3D" id="3.20.20.80">
    <property type="entry name" value="Glycosidases"/>
    <property type="match status" value="1"/>
</dbReference>
<keyword evidence="10 12" id="KW-0326">Glycosidase</keyword>
<keyword evidence="13" id="KW-1133">Transmembrane helix</keyword>
<comment type="caution">
    <text evidence="16">The sequence shown here is derived from an EMBL/GenBank/DDBJ whole genome shotgun (WGS) entry which is preliminary data.</text>
</comment>
<dbReference type="EMBL" id="JAWZYT010001017">
    <property type="protein sequence ID" value="KAK4316473.1"/>
    <property type="molecule type" value="Genomic_DNA"/>
</dbReference>
<evidence type="ECO:0000256" key="14">
    <source>
        <dbReference type="SAM" id="SignalP"/>
    </source>
</evidence>
<dbReference type="SMART" id="SM00636">
    <property type="entry name" value="Glyco_18"/>
    <property type="match status" value="1"/>
</dbReference>
<evidence type="ECO:0000256" key="3">
    <source>
        <dbReference type="ARBA" id="ARBA00012729"/>
    </source>
</evidence>
<dbReference type="SUPFAM" id="SSF51445">
    <property type="entry name" value="(Trans)glycosidases"/>
    <property type="match status" value="1"/>
</dbReference>
<keyword evidence="9" id="KW-0119">Carbohydrate metabolism</keyword>
<keyword evidence="17" id="KW-1185">Reference proteome</keyword>
<protein>
    <recommendedName>
        <fullName evidence="3">chitinase</fullName>
        <ecNumber evidence="3">3.2.1.14</ecNumber>
    </recommendedName>
</protein>
<keyword evidence="11" id="KW-0624">Polysaccharide degradation</keyword>
<comment type="catalytic activity">
    <reaction evidence="1">
        <text>Random endo-hydrolysis of N-acetyl-beta-D-glucosaminide (1-&gt;4)-beta-linkages in chitin and chitodextrins.</text>
        <dbReference type="EC" id="3.2.1.14"/>
    </reaction>
</comment>
<dbReference type="Pfam" id="PF00704">
    <property type="entry name" value="Glyco_hydro_18"/>
    <property type="match status" value="1"/>
</dbReference>
<evidence type="ECO:0000256" key="10">
    <source>
        <dbReference type="ARBA" id="ARBA00023295"/>
    </source>
</evidence>
<evidence type="ECO:0000256" key="2">
    <source>
        <dbReference type="ARBA" id="ARBA00009121"/>
    </source>
</evidence>
<name>A0AAE1UAB9_9EUCA</name>
<dbReference type="GO" id="GO:0006032">
    <property type="term" value="P:chitin catabolic process"/>
    <property type="evidence" value="ECO:0007669"/>
    <property type="project" value="UniProtKB-KW"/>
</dbReference>
<dbReference type="AlphaFoldDB" id="A0AAE1UAB9"/>
<dbReference type="PANTHER" id="PTHR11177">
    <property type="entry name" value="CHITINASE"/>
    <property type="match status" value="1"/>
</dbReference>
<comment type="similarity">
    <text evidence="2">Belongs to the glycosyl hydrolase 18 family. Chitinase class II subfamily.</text>
</comment>
<dbReference type="InterPro" id="IPR001223">
    <property type="entry name" value="Glyco_hydro18_cat"/>
</dbReference>
<dbReference type="GO" id="GO:0008843">
    <property type="term" value="F:endochitinase activity"/>
    <property type="evidence" value="ECO:0007669"/>
    <property type="project" value="UniProtKB-EC"/>
</dbReference>
<dbReference type="FunFam" id="3.20.20.80:FF:000097">
    <property type="entry name" value="Probable chitinase 2"/>
    <property type="match status" value="1"/>
</dbReference>
<dbReference type="CDD" id="cd02872">
    <property type="entry name" value="GH18_chitolectin_chitotriosidase"/>
    <property type="match status" value="1"/>
</dbReference>